<reference evidence="1 2" key="2">
    <citation type="submission" date="2015-10" db="EMBL/GenBank/DDBJ databases">
        <title>Draft Genome Sequence of Prosthecomicrobium hirschii ATCC 27832.</title>
        <authorList>
            <person name="Daniel J."/>
            <person name="Givan S.A."/>
            <person name="Brun Y.V."/>
            <person name="Brown P.J."/>
        </authorList>
    </citation>
    <scope>NUCLEOTIDE SEQUENCE [LARGE SCALE GENOMIC DNA]</scope>
    <source>
        <strain evidence="1 2">16</strain>
    </source>
</reference>
<dbReference type="AlphaFoldDB" id="A0A0N8GEM9"/>
<sequence length="194" mass="20204">MSAKIRKLVVQLDETLTEMGRTVSPPVRRAVAAAVIENPFAGVYQEDLSELIAIGEELGGLLAARCVAALGIPGDQAEGYGKAACVGEDGELEHAAALLHPKMGTPVRKVLGKGAALIPSSKKRGGPGTVLDVPLGHKDAAYVRSHFDGVEIRIADAPRAREIVVAVAVTDGGRPLPRVGGLTKHEIKGEDGLR</sequence>
<dbReference type="RefSeq" id="WP_054358132.1">
    <property type="nucleotide sequence ID" value="NZ_JAPCYQ010000001.1"/>
</dbReference>
<evidence type="ECO:0000313" key="2">
    <source>
        <dbReference type="Proteomes" id="UP000048984"/>
    </source>
</evidence>
<dbReference type="STRING" id="665126.ABB55_06790"/>
<gene>
    <name evidence="1" type="ORF">ABB55_06790</name>
</gene>
<protein>
    <submittedName>
        <fullName evidence="1">Peptide synthetase</fullName>
    </submittedName>
</protein>
<reference evidence="1 2" key="1">
    <citation type="submission" date="2015-09" db="EMBL/GenBank/DDBJ databases">
        <authorList>
            <consortium name="Swine Surveillance"/>
        </authorList>
    </citation>
    <scope>NUCLEOTIDE SEQUENCE [LARGE SCALE GENOMIC DNA]</scope>
    <source>
        <strain evidence="1 2">16</strain>
    </source>
</reference>
<proteinExistence type="predicted"/>
<dbReference type="Pfam" id="PF06684">
    <property type="entry name" value="AA_synth"/>
    <property type="match status" value="1"/>
</dbReference>
<organism evidence="1 2">
    <name type="scientific">Prosthecodimorpha hirschii</name>
    <dbReference type="NCBI Taxonomy" id="665126"/>
    <lineage>
        <taxon>Bacteria</taxon>
        <taxon>Pseudomonadati</taxon>
        <taxon>Pseudomonadota</taxon>
        <taxon>Alphaproteobacteria</taxon>
        <taxon>Hyphomicrobiales</taxon>
        <taxon>Ancalomicrobiaceae</taxon>
        <taxon>Prosthecodimorpha</taxon>
    </lineage>
</organism>
<accession>A0A0N8GEM9</accession>
<dbReference type="SUPFAM" id="SSF160519">
    <property type="entry name" value="BB2672-like"/>
    <property type="match status" value="1"/>
</dbReference>
<evidence type="ECO:0000313" key="1">
    <source>
        <dbReference type="EMBL" id="KPL51969.1"/>
    </source>
</evidence>
<dbReference type="InterPro" id="IPR035936">
    <property type="entry name" value="BB2672"/>
</dbReference>
<name>A0A0N8GEM9_9HYPH</name>
<dbReference type="InterPro" id="IPR009569">
    <property type="entry name" value="AA_synth_put"/>
</dbReference>
<keyword evidence="2" id="KW-1185">Reference proteome</keyword>
<dbReference type="Gene3D" id="3.30.1330.110">
    <property type="entry name" value="BB2672"/>
    <property type="match status" value="1"/>
</dbReference>
<comment type="caution">
    <text evidence="1">The sequence shown here is derived from an EMBL/GenBank/DDBJ whole genome shotgun (WGS) entry which is preliminary data.</text>
</comment>
<dbReference type="EMBL" id="LJYW01000001">
    <property type="protein sequence ID" value="KPL51969.1"/>
    <property type="molecule type" value="Genomic_DNA"/>
</dbReference>
<dbReference type="Proteomes" id="UP000048984">
    <property type="component" value="Unassembled WGS sequence"/>
</dbReference>